<dbReference type="Gene3D" id="2.40.10.220">
    <property type="entry name" value="predicted glycosyltransferase like domains"/>
    <property type="match status" value="2"/>
</dbReference>
<dbReference type="Proteomes" id="UP000217763">
    <property type="component" value="Chromosome"/>
</dbReference>
<dbReference type="GO" id="GO:0035438">
    <property type="term" value="F:cyclic-di-GMP binding"/>
    <property type="evidence" value="ECO:0007669"/>
    <property type="project" value="InterPro"/>
</dbReference>
<evidence type="ECO:0000313" key="3">
    <source>
        <dbReference type="Proteomes" id="UP000217763"/>
    </source>
</evidence>
<dbReference type="Pfam" id="PF07238">
    <property type="entry name" value="PilZ"/>
    <property type="match status" value="2"/>
</dbReference>
<dbReference type="RefSeq" id="WP_096778534.1">
    <property type="nucleotide sequence ID" value="NZ_CP012621.1"/>
</dbReference>
<name>A0A291HLM7_9GAMM</name>
<dbReference type="KEGG" id="zdf:AN401_03255"/>
<protein>
    <submittedName>
        <fullName evidence="2">Pilus assembly protein PilZ</fullName>
    </submittedName>
</protein>
<gene>
    <name evidence="2" type="ORF">AN401_03255</name>
</gene>
<sequence length="758" mass="85889">MDLSPYKSLLDKLVPLSYHQDLDVLVDHLLPEADQATRFHLQAEVRRLTSPCLRVLDLRSLFPDQCRLVRHHGLDHMLPASLEARFSSLLDDYHGDYTRGLYETLIAELAALRKQPSRLNTLPWYLPTMGTRRKENRLRFVTPVLLHLGEERLRANSLDISAGGLLVHLAEPRPLPEQLPVSFPELAHQPGLGCLANPKRYRLTPQPEDPRRLKMQRIEDDAGWQQALQQFVDQSRPRYGLDAEDLYTTALAQCWGQALLETSLSLSLFFDEAGELQEVMANRHGHKTLAQWQQASPGDLLGTLLPPERILKMGGQPRQPLLLYSFRHQGKSQPYYFVADQHELEQQQAYSAFVNEGLRAGTLHSYYLSIRPLTFADQAFDTLDQQGLARLQRLKWHLWLTPMPALPSPVSGEVQLQQLAPFIRNARPRPVTLTPLGLQASKRQEARFKYQSEVELNLGGRTIRGQTEDLSNSGLKITLTQPERLDLPCLVGVSLTELGKRSRQWKLKELPYRVVNQSGDGKVLHLHIEGASEAHPGYQFFSALLEQNQDKLRARPDTHHKPAWLTWLNRQALQQPPSPTFMLGRNDGGFYVQGAIACLAQEALMSFLSNEYRQAHFSRLVSRQLLQSMITSLLRPDGRSHLTMEIWTASAAEDPDKHWLLVDPDAERRALLLEPRYAGELRVSLLILNRLQLRQVDYAVPERDSLTQAALHKTQQLEQQLAELAALCQVFDITGLVRRRQCLNGPAAAPAPLPGSAG</sequence>
<accession>A0A291HLM7</accession>
<dbReference type="SUPFAM" id="SSF141371">
    <property type="entry name" value="PilZ domain-like"/>
    <property type="match status" value="2"/>
</dbReference>
<reference evidence="3" key="1">
    <citation type="submission" date="2015-09" db="EMBL/GenBank/DDBJ databases">
        <authorList>
            <person name="Shao Z."/>
            <person name="Wang L."/>
        </authorList>
    </citation>
    <scope>NUCLEOTIDE SEQUENCE [LARGE SCALE GENOMIC DNA]</scope>
    <source>
        <strain evidence="3">F13-1</strain>
    </source>
</reference>
<feature type="domain" description="PilZ" evidence="1">
    <location>
        <begin position="442"/>
        <end position="532"/>
    </location>
</feature>
<evidence type="ECO:0000259" key="1">
    <source>
        <dbReference type="Pfam" id="PF07238"/>
    </source>
</evidence>
<feature type="domain" description="PilZ" evidence="1">
    <location>
        <begin position="132"/>
        <end position="187"/>
    </location>
</feature>
<evidence type="ECO:0000313" key="2">
    <source>
        <dbReference type="EMBL" id="ATG72992.1"/>
    </source>
</evidence>
<organism evidence="2 3">
    <name type="scientific">Zobellella denitrificans</name>
    <dbReference type="NCBI Taxonomy" id="347534"/>
    <lineage>
        <taxon>Bacteria</taxon>
        <taxon>Pseudomonadati</taxon>
        <taxon>Pseudomonadota</taxon>
        <taxon>Gammaproteobacteria</taxon>
        <taxon>Aeromonadales</taxon>
        <taxon>Aeromonadaceae</taxon>
        <taxon>Zobellella</taxon>
    </lineage>
</organism>
<dbReference type="EMBL" id="CP012621">
    <property type="protein sequence ID" value="ATG72992.1"/>
    <property type="molecule type" value="Genomic_DNA"/>
</dbReference>
<keyword evidence="3" id="KW-1185">Reference proteome</keyword>
<dbReference type="InterPro" id="IPR009875">
    <property type="entry name" value="PilZ_domain"/>
</dbReference>
<dbReference type="AlphaFoldDB" id="A0A291HLM7"/>
<proteinExistence type="predicted"/>